<feature type="compositionally biased region" description="Polar residues" evidence="2">
    <location>
        <begin position="1"/>
        <end position="10"/>
    </location>
</feature>
<name>A0A841K805_9HYPH</name>
<dbReference type="Gene3D" id="3.40.800.20">
    <property type="entry name" value="Histone deacetylase domain"/>
    <property type="match status" value="1"/>
</dbReference>
<dbReference type="GO" id="GO:0004407">
    <property type="term" value="F:histone deacetylase activity"/>
    <property type="evidence" value="ECO:0007669"/>
    <property type="project" value="TreeGrafter"/>
</dbReference>
<organism evidence="4 5">
    <name type="scientific">Chelatococcus composti</name>
    <dbReference type="NCBI Taxonomy" id="1743235"/>
    <lineage>
        <taxon>Bacteria</taxon>
        <taxon>Pseudomonadati</taxon>
        <taxon>Pseudomonadota</taxon>
        <taxon>Alphaproteobacteria</taxon>
        <taxon>Hyphomicrobiales</taxon>
        <taxon>Chelatococcaceae</taxon>
        <taxon>Chelatococcus</taxon>
    </lineage>
</organism>
<dbReference type="PANTHER" id="PTHR10625:SF10">
    <property type="entry name" value="HISTONE DEACETYLASE HDAC1"/>
    <property type="match status" value="1"/>
</dbReference>
<dbReference type="InterPro" id="IPR000286">
    <property type="entry name" value="HDACs"/>
</dbReference>
<dbReference type="AlphaFoldDB" id="A0A841K805"/>
<dbReference type="PANTHER" id="PTHR10625">
    <property type="entry name" value="HISTONE DEACETYLASE HDAC1-RELATED"/>
    <property type="match status" value="1"/>
</dbReference>
<protein>
    <submittedName>
        <fullName evidence="4">Acetoin utilization deacetylase AcuC-like enzyme</fullName>
    </submittedName>
</protein>
<dbReference type="EMBL" id="JACHEH010000004">
    <property type="protein sequence ID" value="MBB6168445.1"/>
    <property type="molecule type" value="Genomic_DNA"/>
</dbReference>
<sequence>MTTLLVSPPSSMAHATPPGHPERPDRLRAIEQVLEQEKFADLVRIRDVPAADRETICRVHPPGYVDSLISASPREGLVNLDSDTTMSPGTLEAAVHAAGAALLAVDEVVGGTADNAFCAVRPPGHHAEKATAMGFCFFNNAAIAARYAQKRHGLERIAIIDWDVHHGNGTQNIFWDDASVLYCSTHEMPLYPGTGAASERGEHDNIVNAVLQAGDGGESFREALEIAIFPRISAFRPDLIIISAGFDAHWRDPLANINLTENDFAWATRELMDIADRQCGGRIVSLLEGGYDLQGLAASVAAHVQCLMRG</sequence>
<dbReference type="InterPro" id="IPR037138">
    <property type="entry name" value="His_deacetylse_dom_sf"/>
</dbReference>
<evidence type="ECO:0000259" key="3">
    <source>
        <dbReference type="Pfam" id="PF00850"/>
    </source>
</evidence>
<dbReference type="CDD" id="cd11599">
    <property type="entry name" value="HDAC_classII_2"/>
    <property type="match status" value="1"/>
</dbReference>
<feature type="region of interest" description="Disordered" evidence="2">
    <location>
        <begin position="1"/>
        <end position="23"/>
    </location>
</feature>
<evidence type="ECO:0000256" key="2">
    <source>
        <dbReference type="SAM" id="MobiDB-lite"/>
    </source>
</evidence>
<dbReference type="PRINTS" id="PR01270">
    <property type="entry name" value="HDASUPER"/>
</dbReference>
<dbReference type="SUPFAM" id="SSF52768">
    <property type="entry name" value="Arginase/deacetylase"/>
    <property type="match status" value="1"/>
</dbReference>
<reference evidence="4 5" key="1">
    <citation type="submission" date="2020-08" db="EMBL/GenBank/DDBJ databases">
        <title>Genomic Encyclopedia of Type Strains, Phase IV (KMG-IV): sequencing the most valuable type-strain genomes for metagenomic binning, comparative biology and taxonomic classification.</title>
        <authorList>
            <person name="Goeker M."/>
        </authorList>
    </citation>
    <scope>NUCLEOTIDE SEQUENCE [LARGE SCALE GENOMIC DNA]</scope>
    <source>
        <strain evidence="4 5">DSM 101465</strain>
    </source>
</reference>
<evidence type="ECO:0000313" key="4">
    <source>
        <dbReference type="EMBL" id="MBB6168445.1"/>
    </source>
</evidence>
<gene>
    <name evidence="4" type="ORF">HNQ73_002075</name>
</gene>
<dbReference type="Pfam" id="PF00850">
    <property type="entry name" value="Hist_deacetyl"/>
    <property type="match status" value="1"/>
</dbReference>
<evidence type="ECO:0000313" key="5">
    <source>
        <dbReference type="Proteomes" id="UP000588017"/>
    </source>
</evidence>
<keyword evidence="5" id="KW-1185">Reference proteome</keyword>
<comment type="similarity">
    <text evidence="1">Belongs to the histone deacetylase family.</text>
</comment>
<dbReference type="GO" id="GO:0040029">
    <property type="term" value="P:epigenetic regulation of gene expression"/>
    <property type="evidence" value="ECO:0007669"/>
    <property type="project" value="TreeGrafter"/>
</dbReference>
<comment type="caution">
    <text evidence="4">The sequence shown here is derived from an EMBL/GenBank/DDBJ whole genome shotgun (WGS) entry which is preliminary data.</text>
</comment>
<dbReference type="InterPro" id="IPR023801">
    <property type="entry name" value="His_deacetylse_dom"/>
</dbReference>
<proteinExistence type="inferred from homology"/>
<evidence type="ECO:0000256" key="1">
    <source>
        <dbReference type="ARBA" id="ARBA00005947"/>
    </source>
</evidence>
<feature type="domain" description="Histone deacetylase" evidence="3">
    <location>
        <begin position="20"/>
        <end position="305"/>
    </location>
</feature>
<dbReference type="RefSeq" id="WP_183334751.1">
    <property type="nucleotide sequence ID" value="NZ_BMHX01000004.1"/>
</dbReference>
<dbReference type="InterPro" id="IPR023696">
    <property type="entry name" value="Ureohydrolase_dom_sf"/>
</dbReference>
<accession>A0A841K805</accession>
<dbReference type="Proteomes" id="UP000588017">
    <property type="component" value="Unassembled WGS sequence"/>
</dbReference>